<dbReference type="AlphaFoldDB" id="A0A975MNY4"/>
<dbReference type="InterPro" id="IPR038186">
    <property type="entry name" value="CHAD_dom_sf"/>
</dbReference>
<protein>
    <submittedName>
        <fullName evidence="2">CHAD domain-containing protein</fullName>
    </submittedName>
</protein>
<dbReference type="PROSITE" id="PS51708">
    <property type="entry name" value="CHAD"/>
    <property type="match status" value="1"/>
</dbReference>
<keyword evidence="3" id="KW-1185">Reference proteome</keyword>
<evidence type="ECO:0000313" key="3">
    <source>
        <dbReference type="Proteomes" id="UP000676649"/>
    </source>
</evidence>
<dbReference type="PANTHER" id="PTHR39339:SF1">
    <property type="entry name" value="CHAD DOMAIN-CONTAINING PROTEIN"/>
    <property type="match status" value="1"/>
</dbReference>
<feature type="domain" description="CHAD" evidence="1">
    <location>
        <begin position="1"/>
        <end position="270"/>
    </location>
</feature>
<dbReference type="EMBL" id="CP073754">
    <property type="protein sequence ID" value="QWF71260.1"/>
    <property type="molecule type" value="Genomic_DNA"/>
</dbReference>
<reference evidence="2" key="1">
    <citation type="submission" date="2021-04" db="EMBL/GenBank/DDBJ databases">
        <title>Draft genome sequence data of methanotrophic Methylovulum sp. strain S1L and Methylomonas sp. strain S2AM isolated from boreal lake water columns.</title>
        <authorList>
            <person name="Rissanen A.J."/>
            <person name="Mangayil R."/>
            <person name="Svenning M.M."/>
            <person name="Khanongnuch R."/>
        </authorList>
    </citation>
    <scope>NUCLEOTIDE SEQUENCE</scope>
    <source>
        <strain evidence="2">S2AM</strain>
    </source>
</reference>
<organism evidence="2 3">
    <name type="scientific">Methylomonas paludis</name>
    <dbReference type="NCBI Taxonomy" id="1173101"/>
    <lineage>
        <taxon>Bacteria</taxon>
        <taxon>Pseudomonadati</taxon>
        <taxon>Pseudomonadota</taxon>
        <taxon>Gammaproteobacteria</taxon>
        <taxon>Methylococcales</taxon>
        <taxon>Methylococcaceae</taxon>
        <taxon>Methylomonas</taxon>
    </lineage>
</organism>
<dbReference type="KEGG" id="mpad:KEF85_01845"/>
<dbReference type="SMART" id="SM00880">
    <property type="entry name" value="CHAD"/>
    <property type="match status" value="1"/>
</dbReference>
<proteinExistence type="predicted"/>
<accession>A0A975MNY4</accession>
<dbReference type="Pfam" id="PF05235">
    <property type="entry name" value="CHAD"/>
    <property type="match status" value="1"/>
</dbReference>
<name>A0A975MNY4_9GAMM</name>
<dbReference type="RefSeq" id="WP_215583013.1">
    <property type="nucleotide sequence ID" value="NZ_CP073754.1"/>
</dbReference>
<dbReference type="PANTHER" id="PTHR39339">
    <property type="entry name" value="SLR1444 PROTEIN"/>
    <property type="match status" value="1"/>
</dbReference>
<evidence type="ECO:0000259" key="1">
    <source>
        <dbReference type="PROSITE" id="PS51708"/>
    </source>
</evidence>
<dbReference type="Gene3D" id="1.40.20.10">
    <property type="entry name" value="CHAD domain"/>
    <property type="match status" value="1"/>
</dbReference>
<dbReference type="Proteomes" id="UP000676649">
    <property type="component" value="Chromosome"/>
</dbReference>
<gene>
    <name evidence="2" type="ORF">KEF85_01845</name>
</gene>
<dbReference type="InterPro" id="IPR007899">
    <property type="entry name" value="CHAD_dom"/>
</dbReference>
<sequence length="270" mass="31143">MPIHISRLLLDTLDEHWRRYRISLIDCRHDCSENAVHELRFAIRRLLAMLALLTTLNPKARAGKLQRLLKTQLDCLNALRDTQVMLLEIGNTATTLAELKPFLQDLQAQESRLLAETRAFIKTIPSGKIKRKCKKLHSRCKARRADKTALLEAVDKVYGTALQRYLAVDPHQLPSLHHLRISMKKLRYLLLDIQPWLPDQDKDQLPAIKDYLTLLGDIQNSAVLTAALTSFYHDGLPTAIAAYYQAQQQALLDRFMLEKVQIYDFWRVNP</sequence>
<evidence type="ECO:0000313" key="2">
    <source>
        <dbReference type="EMBL" id="QWF71260.1"/>
    </source>
</evidence>